<protein>
    <recommendedName>
        <fullName evidence="19">Trimeric autotransporter adhesin</fullName>
    </recommendedName>
</protein>
<keyword evidence="8" id="KW-0653">Protein transport</keyword>
<evidence type="ECO:0000313" key="18">
    <source>
        <dbReference type="Proteomes" id="UP000656319"/>
    </source>
</evidence>
<comment type="subcellular location">
    <subcellularLocation>
        <location evidence="2">Cell outer membrane</location>
    </subcellularLocation>
    <subcellularLocation>
        <location evidence="1">Cell surface</location>
    </subcellularLocation>
</comment>
<keyword evidence="9 12" id="KW-0472">Membrane</keyword>
<feature type="domain" description="Trimeric autotransporter adhesin YadA-like head" evidence="14">
    <location>
        <begin position="2510"/>
        <end position="2536"/>
    </location>
</feature>
<keyword evidence="12" id="KW-1133">Transmembrane helix</keyword>
<evidence type="ECO:0000259" key="15">
    <source>
        <dbReference type="Pfam" id="PF05662"/>
    </source>
</evidence>
<evidence type="ECO:0000256" key="7">
    <source>
        <dbReference type="ARBA" id="ARBA00022729"/>
    </source>
</evidence>
<feature type="domain" description="Trimeric autotransporter adhesin YadA-like stalk" evidence="15">
    <location>
        <begin position="2582"/>
        <end position="2621"/>
    </location>
</feature>
<feature type="domain" description="Trimeric autotransporter adhesin YadA-like stalk" evidence="15">
    <location>
        <begin position="455"/>
        <end position="497"/>
    </location>
</feature>
<keyword evidence="4" id="KW-0813">Transport</keyword>
<evidence type="ECO:0000259" key="16">
    <source>
        <dbReference type="Pfam" id="PF13018"/>
    </source>
</evidence>
<feature type="domain" description="Trimeric autotransporter adhesin YadA-like stalk" evidence="15">
    <location>
        <begin position="1571"/>
        <end position="1613"/>
    </location>
</feature>
<organism evidence="17 18">
    <name type="scientific">Paraburkholderia hiiakae</name>
    <dbReference type="NCBI Taxonomy" id="1081782"/>
    <lineage>
        <taxon>Bacteria</taxon>
        <taxon>Pseudomonadati</taxon>
        <taxon>Pseudomonadota</taxon>
        <taxon>Betaproteobacteria</taxon>
        <taxon>Burkholderiales</taxon>
        <taxon>Burkholderiaceae</taxon>
        <taxon>Paraburkholderia</taxon>
    </lineage>
</organism>
<feature type="domain" description="Trimeric autotransporter adhesin YadA-like stalk" evidence="15">
    <location>
        <begin position="1449"/>
        <end position="1490"/>
    </location>
</feature>
<feature type="domain" description="Trimeric autotransporter adhesin YadA-like stalk" evidence="15">
    <location>
        <begin position="896"/>
        <end position="936"/>
    </location>
</feature>
<feature type="domain" description="Trimeric autotransporter adhesin YadA-like stalk" evidence="15">
    <location>
        <begin position="1997"/>
        <end position="2038"/>
    </location>
</feature>
<dbReference type="InterPro" id="IPR045584">
    <property type="entry name" value="Pilin-like"/>
</dbReference>
<feature type="domain" description="Trimeric autotransporter adhesin YadA-like stalk" evidence="15">
    <location>
        <begin position="1110"/>
        <end position="1151"/>
    </location>
</feature>
<evidence type="ECO:0000259" key="13">
    <source>
        <dbReference type="Pfam" id="PF03895"/>
    </source>
</evidence>
<feature type="region of interest" description="Disordered" evidence="11">
    <location>
        <begin position="2495"/>
        <end position="2535"/>
    </location>
</feature>
<feature type="domain" description="Trimeric autotransporter adhesin YadA-like stalk" evidence="15">
    <location>
        <begin position="1033"/>
        <end position="1070"/>
    </location>
</feature>
<feature type="domain" description="Trimeric autotransporter adhesin YadA-like stalk" evidence="15">
    <location>
        <begin position="554"/>
        <end position="594"/>
    </location>
</feature>
<dbReference type="EMBL" id="CAJHCQ010000001">
    <property type="protein sequence ID" value="CAD6512204.1"/>
    <property type="molecule type" value="Genomic_DNA"/>
</dbReference>
<sequence length="2710" mass="263259">MNKTYRSVWNETTGTWVAAQENAASRRKGGSSKQSAGLLGAAVFIGGAALISGSAHANTTGYVKDGNGNSIAAIGYSGANCTTAPSATNTLTTSGSAIAIGCMALANGTDALSIGQSNQAIGDHALAVGDNSTVSGVNSAGYGSAVSVNGNFSDGFGSGSTVSANNSVALGSMATVSVANAVAIGYGSVANTTGVATASGVIGGTTYNYAGGAPVGVVSVGSAGNARQITNVAAGQVTAASTDAVNGSQLYAADSQITNIINGTGSRYFKAAGNNDGSDDAQANAYGTIAIGPNAAAVRSGKAMTDAIAIGDGATATYMGNTALGGHATAGGGGSVAIGGNAITLVADGNNAMSAVGAGAAALAGNSTVLGGYATATGNNAVVLGAAASASQTNAIAVGFQASASTANSVALGNGATTAAAVTTASGTIGGTTYTYAGGTPTGVMSVGTAGATRQITNVAAGQITATSTDAVNGSELYATNTRVTADANSITTLQGQMTTVQGQVTTLQGNVTTINGQITNMQGQLANAVMYDSSAHSSVTLGGVGSTKAVALHNVANGALSATSTDAVNGSQLYATNTNVTNLSNTVNNINNGGGIKYFHTNSALNDSSATGTNSTAIGPVASASGTSAIAMGQASTSTGTSSVALGTNSQALANYAQAIGSSALASGMGDIALGGAATAAGGGSEATAIGMNSKAIATGTVVLGAGATASQVNATSLGYQSTAAGQNSTSIGTNAVASNTNSIALGYGANASTANSVALGNGATTAAAVTTASGTIGGTTYTYAGGTPTGVMSVGTAGATRQITNVAAGQITAASTDAVNGSELYATNTQVTANTNSITTLQGNVTTINGQITSMQGSITNINGKLADAVMYDSSAHSSVTLGGVGSTTAVALHNVANGALSATSTDAVNGSQLNATNTNVTNLSNTVNNINNGGGIKYFHTNSALNDSSATGTNSTAIGPVASASGTNAIAIGNGANATDANSVALGNGATTAAAVGTASGTIGGTVYTYAGTSPTGTVSVGTAGAERTITNVAAGRVTATSTDAVNGSELYATNSKVTQNTSDISNIYSEITTLTGGAIDAVMYDSSAHTSVTLGGTGASSAVALHNVANGALSASSTDAVNGSQLYATNTNVSNLAGNVTTLQGNITSINGQITNINGKLNDAVLYDSSAHASVTLGGTGASSAVALHNVANGVLSASSFDAVNGSQLYATNTNVSNLAGNVTTLQGNVTTLQGNITSINGQITNINGKLNDAVLYDSSAHTSVTLGGTGASSAVALHNVANGVLSASSFDAVNGSQLYATNTNVSNLAGNVTTLQGNVTTLQGNITSINGQITNINGKLNDAVLYDSSAHTSVTLGGTGASSAVALHNVANGVLSASSFDAVNGSQLYATNTSVSNLAGNVTTLEGNITNINGKLNDAVVYDSSAHSSVTLGGAGSTTPVALHNVAAGEVSASSFDAVNGSQLYALGSSTADALGGGSTVNSDGSISAPTYNVGGDTYNNVGGAITNIDGRVTQNTSDIQNITNNINNGTIGLVQQDPTSRNITVAKDTDGSIVDFTGTAGTRVLTGVSAGAVNASSVDAVNGSQLYATNANVSNLAGNVTTLEGNITNINGKLGDAVLYDSSAHTSVTLGGTGASSAVALHNVANGVLSASSFDAVNGSQLYALGSSTADALGGGSTVNSDGSISAPTYNVGGDTYNNVGGAITNLDGRVTQNTSDIQNITNNINNGTIGLVQQDPTSRNITVAKDTDGSIVDFTGTAGTRVLTGVSNGAVNASSVDAVNGSQLYNLASSTADSMGGGSTVNSDGSITNPTYIIGGKTFNNAGDAFTQLNGDITNINGTMADAVMYDSSAHDSVTFGGVGSTTPVALHNVAAGEVSASSFDAVNGSQLYALGSSTADALGGGSTVNSDGSISAPTYNVGGDTYNNVGGAITNLDGRVTQNTSDIQNITNNINNGTIGLVQQDPTTRNITVAKDTDGSIVDFTGTAGTRVLTGVSNGAVNASSVDAVNGSQLYNLASSTADSMGGGSTVNSDGSITNPTYIIGGKTFNNAGDAFTQLNGDITNINGTMADAVMYDSSAHDSVTFGGVGSTTPVALHNVAAGEVSASSFDAVNGSQLYTLANSTADAFGGGSTVNSDGSISAPTYNVGGDTYNNVGGAITNLDGRVTQNTSDIQNITNNINNGTIGLVQQDPTSRNITVAKDTDGSIVDFTGTAGTRVLTGVSAGAVNASSVDAVNGSQLYALGSSTADALGGGSTVNSDGSISAPTYNVGGDTYNNVGGAITNLDGRVTQNTTDISNLQGDITNINGQMADAVMYDSSAHDSVTFGGVGSTTPVALHNVADGLVNASSFDAVNGSQLYNLASSTASAIGGGSTVNGNGSISNPTFILNGGTYTNVAGAITNLDGRVTQNTTDISNLQGDITNINGTMANAVMYDSSAKDSITLGGSDSTKAVTIHNVAAGVADTDAVNVGQMNAAIADVTNIAQNATDPMFSAQGDRNTEAAQATGTHATAGGANSVASGSQSTAMGAGANATGNQTTAIGAGSTASAANSVALGANSVADRANTVSVGSAGNERQVTNVAAGTAGTDAVNVSQLNDAVSNATGSAVQQATQQSNAYTNQQIGIVRKQVNTLGAAAMAASSLIPNARAEGNFQMAAAAGTYGGESALALGANWYVSDRLLLNAHVSKSTGGGSVGASVGATFGF</sequence>
<evidence type="ECO:0000259" key="14">
    <source>
        <dbReference type="Pfam" id="PF05658"/>
    </source>
</evidence>
<feature type="domain" description="Trimeric autotransporter adhesin YadA-like head" evidence="14">
    <location>
        <begin position="953"/>
        <end position="979"/>
    </location>
</feature>
<feature type="domain" description="Trimeric autotransporter adhesin YadA-like stalk" evidence="15">
    <location>
        <begin position="1283"/>
        <end position="1324"/>
    </location>
</feature>
<evidence type="ECO:0000256" key="1">
    <source>
        <dbReference type="ARBA" id="ARBA00004241"/>
    </source>
</evidence>
<dbReference type="SUPFAM" id="SSF54523">
    <property type="entry name" value="Pili subunits"/>
    <property type="match status" value="1"/>
</dbReference>
<gene>
    <name evidence="17" type="ORF">LMG27952_00568</name>
</gene>
<feature type="compositionally biased region" description="Low complexity" evidence="11">
    <location>
        <begin position="2507"/>
        <end position="2520"/>
    </location>
</feature>
<dbReference type="InterPro" id="IPR008640">
    <property type="entry name" value="Adhesin_Head_dom"/>
</dbReference>
<dbReference type="Pfam" id="PF05662">
    <property type="entry name" value="YadA_stalk"/>
    <property type="match status" value="21"/>
</dbReference>
<feature type="domain" description="Trimeric autotransporter adhesin YadA-like stalk" evidence="15">
    <location>
        <begin position="228"/>
        <end position="265"/>
    </location>
</feature>
<feature type="domain" description="Trimeric autotransporter adhesin YadA-like stalk" evidence="15">
    <location>
        <begin position="2102"/>
        <end position="2143"/>
    </location>
</feature>
<evidence type="ECO:0000313" key="17">
    <source>
        <dbReference type="EMBL" id="CAD6512204.1"/>
    </source>
</evidence>
<feature type="domain" description="Trimeric autotransporter adhesin YadA-like head" evidence="14">
    <location>
        <begin position="366"/>
        <end position="387"/>
    </location>
</feature>
<feature type="domain" description="Trimeric autotransporter adhesin YadA-like head" evidence="14">
    <location>
        <begin position="739"/>
        <end position="765"/>
    </location>
</feature>
<name>A0ABN7HHD2_9BURK</name>
<evidence type="ECO:0000256" key="9">
    <source>
        <dbReference type="ARBA" id="ARBA00023136"/>
    </source>
</evidence>
<evidence type="ECO:0000256" key="12">
    <source>
        <dbReference type="SAM" id="Phobius"/>
    </source>
</evidence>
<feature type="domain" description="Trimeric autotransporter adhesin YadA-like stalk" evidence="15">
    <location>
        <begin position="804"/>
        <end position="847"/>
    </location>
</feature>
<keyword evidence="5" id="KW-1134">Transmembrane beta strand</keyword>
<evidence type="ECO:0000256" key="11">
    <source>
        <dbReference type="SAM" id="MobiDB-lite"/>
    </source>
</evidence>
<keyword evidence="7" id="KW-0732">Signal</keyword>
<evidence type="ECO:0000256" key="2">
    <source>
        <dbReference type="ARBA" id="ARBA00004442"/>
    </source>
</evidence>
<dbReference type="Gene3D" id="1.20.5.170">
    <property type="match status" value="19"/>
</dbReference>
<keyword evidence="18" id="KW-1185">Reference proteome</keyword>
<feature type="domain" description="Trimeric autotransporter adhesin YadA-like stalk" evidence="15">
    <location>
        <begin position="1875"/>
        <end position="1916"/>
    </location>
</feature>
<dbReference type="InterPro" id="IPR005594">
    <property type="entry name" value="YadA_C"/>
</dbReference>
<dbReference type="InterPro" id="IPR024973">
    <property type="entry name" value="ESPR"/>
</dbReference>
<evidence type="ECO:0000256" key="4">
    <source>
        <dbReference type="ARBA" id="ARBA00022448"/>
    </source>
</evidence>
<dbReference type="InterPro" id="IPR011049">
    <property type="entry name" value="Serralysin-like_metalloprot_C"/>
</dbReference>
<dbReference type="Proteomes" id="UP000656319">
    <property type="component" value="Unassembled WGS sequence"/>
</dbReference>
<feature type="domain" description="Trimeric autotransporter adhesin YadA-like stalk" evidence="15">
    <location>
        <begin position="1373"/>
        <end position="1414"/>
    </location>
</feature>
<evidence type="ECO:0008006" key="19">
    <source>
        <dbReference type="Google" id="ProtNLM"/>
    </source>
</evidence>
<evidence type="ECO:0000256" key="8">
    <source>
        <dbReference type="ARBA" id="ARBA00022927"/>
    </source>
</evidence>
<evidence type="ECO:0000256" key="3">
    <source>
        <dbReference type="ARBA" id="ARBA00005848"/>
    </source>
</evidence>
<feature type="domain" description="Trimeric autotransporter adhesin YadA-like C-terminal membrane anchor" evidence="13">
    <location>
        <begin position="2650"/>
        <end position="2710"/>
    </location>
</feature>
<comment type="caution">
    <text evidence="17">The sequence shown here is derived from an EMBL/GenBank/DDBJ whole genome shotgun (WGS) entry which is preliminary data.</text>
</comment>
<feature type="domain" description="Trimeric autotransporter adhesin YadA-like head" evidence="14">
    <location>
        <begin position="711"/>
        <end position="737"/>
    </location>
</feature>
<keyword evidence="10" id="KW-0998">Cell outer membrane</keyword>
<keyword evidence="6 12" id="KW-0812">Transmembrane</keyword>
<dbReference type="Pfam" id="PF03895">
    <property type="entry name" value="YadA_anchor"/>
    <property type="match status" value="1"/>
</dbReference>
<dbReference type="Gene3D" id="2.150.10.10">
    <property type="entry name" value="Serralysin-like metalloprotease, C-terminal"/>
    <property type="match status" value="6"/>
</dbReference>
<feature type="domain" description="Trimeric autotransporter adhesin YadA-like stalk" evidence="15">
    <location>
        <begin position="1770"/>
        <end position="1811"/>
    </location>
</feature>
<feature type="domain" description="Trimeric autotransporter adhesin YadA-like stalk" evidence="15">
    <location>
        <begin position="2343"/>
        <end position="2384"/>
    </location>
</feature>
<feature type="domain" description="Trimeric autotransporter adhesin YadA-like head" evidence="14">
    <location>
        <begin position="163"/>
        <end position="188"/>
    </location>
</feature>
<comment type="similarity">
    <text evidence="3">Belongs to the autotransporter-2 (AT-2) (TC 1.B.40) family.</text>
</comment>
<reference evidence="17 18" key="1">
    <citation type="submission" date="2020-10" db="EMBL/GenBank/DDBJ databases">
        <authorList>
            <person name="Peeters C."/>
        </authorList>
    </citation>
    <scope>NUCLEOTIDE SEQUENCE [LARGE SCALE GENOMIC DNA]</scope>
    <source>
        <strain evidence="17 18">LMG 27952</strain>
    </source>
</reference>
<feature type="domain" description="Trimeric autotransporter adhesin YadA-like stalk" evidence="15">
    <location>
        <begin position="2224"/>
        <end position="2266"/>
    </location>
</feature>
<evidence type="ECO:0000256" key="5">
    <source>
        <dbReference type="ARBA" id="ARBA00022452"/>
    </source>
</evidence>
<dbReference type="SUPFAM" id="SSF101967">
    <property type="entry name" value="Adhesin YadA, collagen-binding domain"/>
    <property type="match status" value="6"/>
</dbReference>
<feature type="domain" description="Trimeric autotransporter adhesin YadA-like stalk" evidence="15">
    <location>
        <begin position="1648"/>
        <end position="1689"/>
    </location>
</feature>
<feature type="transmembrane region" description="Helical" evidence="12">
    <location>
        <begin position="36"/>
        <end position="55"/>
    </location>
</feature>
<feature type="domain" description="Trimeric autotransporter adhesin YadA-like head" evidence="14">
    <location>
        <begin position="640"/>
        <end position="665"/>
    </location>
</feature>
<feature type="domain" description="ESPR" evidence="16">
    <location>
        <begin position="1"/>
        <end position="49"/>
    </location>
</feature>
<evidence type="ECO:0000256" key="10">
    <source>
        <dbReference type="ARBA" id="ARBA00023237"/>
    </source>
</evidence>
<accession>A0ABN7HHD2</accession>
<proteinExistence type="inferred from homology"/>
<dbReference type="Pfam" id="PF05658">
    <property type="entry name" value="YadA_head"/>
    <property type="match status" value="11"/>
</dbReference>
<feature type="domain" description="Trimeric autotransporter adhesin YadA-like stalk" evidence="15">
    <location>
        <begin position="2460"/>
        <end position="2495"/>
    </location>
</feature>
<feature type="domain" description="Trimeric autotransporter adhesin YadA-like head" evidence="14">
    <location>
        <begin position="106"/>
        <end position="132"/>
    </location>
</feature>
<feature type="domain" description="Trimeric autotransporter adhesin YadA-like head" evidence="14">
    <location>
        <begin position="390"/>
        <end position="416"/>
    </location>
</feature>
<feature type="domain" description="Trimeric autotransporter adhesin YadA-like head" evidence="14">
    <location>
        <begin position="611"/>
        <end position="635"/>
    </location>
</feature>
<feature type="domain" description="Trimeric autotransporter adhesin YadA-like stalk" evidence="15">
    <location>
        <begin position="1193"/>
        <end position="1234"/>
    </location>
</feature>
<dbReference type="Pfam" id="PF13018">
    <property type="entry name" value="ESPR"/>
    <property type="match status" value="1"/>
</dbReference>
<dbReference type="InterPro" id="IPR008635">
    <property type="entry name" value="Coiled_stalk_dom"/>
</dbReference>
<evidence type="ECO:0000256" key="6">
    <source>
        <dbReference type="ARBA" id="ARBA00022692"/>
    </source>
</evidence>
<feature type="domain" description="Trimeric autotransporter adhesin YadA-like head" evidence="14">
    <location>
        <begin position="2538"/>
        <end position="2564"/>
    </location>
</feature>
<dbReference type="CDD" id="cd12820">
    <property type="entry name" value="LbR_YadA-like"/>
    <property type="match status" value="1"/>
</dbReference>